<proteinExistence type="predicted"/>
<comment type="caution">
    <text evidence="1">The sequence shown here is derived from an EMBL/GenBank/DDBJ whole genome shotgun (WGS) entry which is preliminary data.</text>
</comment>
<keyword evidence="2" id="KW-1185">Reference proteome</keyword>
<protein>
    <submittedName>
        <fullName evidence="1">Uncharacterized protein</fullName>
    </submittedName>
</protein>
<gene>
    <name evidence="1" type="ORF">RHMOL_Rhmol08G0188900</name>
</gene>
<accession>A0ACC0MQ42</accession>
<evidence type="ECO:0000313" key="1">
    <source>
        <dbReference type="EMBL" id="KAI8543055.1"/>
    </source>
</evidence>
<evidence type="ECO:0000313" key="2">
    <source>
        <dbReference type="Proteomes" id="UP001062846"/>
    </source>
</evidence>
<dbReference type="EMBL" id="CM046395">
    <property type="protein sequence ID" value="KAI8543055.1"/>
    <property type="molecule type" value="Genomic_DNA"/>
</dbReference>
<dbReference type="Proteomes" id="UP001062846">
    <property type="component" value="Chromosome 8"/>
</dbReference>
<reference evidence="1" key="1">
    <citation type="submission" date="2022-02" db="EMBL/GenBank/DDBJ databases">
        <title>Plant Genome Project.</title>
        <authorList>
            <person name="Zhang R.-G."/>
        </authorList>
    </citation>
    <scope>NUCLEOTIDE SEQUENCE</scope>
    <source>
        <strain evidence="1">AT1</strain>
    </source>
</reference>
<organism evidence="1 2">
    <name type="scientific">Rhododendron molle</name>
    <name type="common">Chinese azalea</name>
    <name type="synonym">Azalea mollis</name>
    <dbReference type="NCBI Taxonomy" id="49168"/>
    <lineage>
        <taxon>Eukaryota</taxon>
        <taxon>Viridiplantae</taxon>
        <taxon>Streptophyta</taxon>
        <taxon>Embryophyta</taxon>
        <taxon>Tracheophyta</taxon>
        <taxon>Spermatophyta</taxon>
        <taxon>Magnoliopsida</taxon>
        <taxon>eudicotyledons</taxon>
        <taxon>Gunneridae</taxon>
        <taxon>Pentapetalae</taxon>
        <taxon>asterids</taxon>
        <taxon>Ericales</taxon>
        <taxon>Ericaceae</taxon>
        <taxon>Ericoideae</taxon>
        <taxon>Rhodoreae</taxon>
        <taxon>Rhododendron</taxon>
    </lineage>
</organism>
<name>A0ACC0MQ42_RHOML</name>
<sequence>MLEENIFAESNALIKSIQVILDTLNELRLCYVMERTSSSFGKDNLMYTKPSSCGPKSRSTSVKTKDFTSTSTAFVISTSSWDKFSENLLLLKSLPQGKSAFILHLPISAITISATVDLKSPATFQTQPNPKF</sequence>